<accession>A0AA42C057</accession>
<organism evidence="1 2">
    <name type="scientific">Mycobacterium alsense</name>
    <dbReference type="NCBI Taxonomy" id="324058"/>
    <lineage>
        <taxon>Bacteria</taxon>
        <taxon>Bacillati</taxon>
        <taxon>Actinomycetota</taxon>
        <taxon>Actinomycetes</taxon>
        <taxon>Mycobacteriales</taxon>
        <taxon>Mycobacteriaceae</taxon>
        <taxon>Mycobacterium</taxon>
    </lineage>
</organism>
<proteinExistence type="predicted"/>
<dbReference type="Proteomes" id="UP001141650">
    <property type="component" value="Unassembled WGS sequence"/>
</dbReference>
<name>A0AA42C057_9MYCO</name>
<comment type="caution">
    <text evidence="1">The sequence shown here is derived from an EMBL/GenBank/DDBJ whole genome shotgun (WGS) entry which is preliminary data.</text>
</comment>
<evidence type="ECO:0000313" key="1">
    <source>
        <dbReference type="EMBL" id="MCV7380633.1"/>
    </source>
</evidence>
<dbReference type="RefSeq" id="WP_211284622.1">
    <property type="nucleotide sequence ID" value="NZ_JACKVH010000017.1"/>
</dbReference>
<gene>
    <name evidence="1" type="ORF">H7K38_18530</name>
</gene>
<dbReference type="AlphaFoldDB" id="A0AA42C057"/>
<evidence type="ECO:0000313" key="2">
    <source>
        <dbReference type="Proteomes" id="UP001141650"/>
    </source>
</evidence>
<reference evidence="1" key="2">
    <citation type="journal article" date="2022" name="BMC Genomics">
        <title>Comparative genome analysis of mycobacteria focusing on tRNA and non-coding RNA.</title>
        <authorList>
            <person name="Behra P.R.K."/>
            <person name="Pettersson B.M.F."/>
            <person name="Ramesh M."/>
            <person name="Das S."/>
            <person name="Dasgupta S."/>
            <person name="Kirsebom L.A."/>
        </authorList>
    </citation>
    <scope>NUCLEOTIDE SEQUENCE</scope>
    <source>
        <strain evidence="1">CCUG 55640</strain>
    </source>
</reference>
<reference evidence="1" key="1">
    <citation type="submission" date="2020-07" db="EMBL/GenBank/DDBJ databases">
        <authorList>
            <person name="Pettersson B.M.F."/>
            <person name="Behra P.R.K."/>
            <person name="Ramesh M."/>
            <person name="Das S."/>
            <person name="Dasgupta S."/>
            <person name="Kirsebom L.A."/>
        </authorList>
    </citation>
    <scope>NUCLEOTIDE SEQUENCE</scope>
    <source>
        <strain evidence="1">CCUG 55640</strain>
    </source>
</reference>
<dbReference type="EMBL" id="JACKVH010000017">
    <property type="protein sequence ID" value="MCV7380633.1"/>
    <property type="molecule type" value="Genomic_DNA"/>
</dbReference>
<sequence length="54" mass="5987">MILPRYEGPSQYDIRWSKVDVELHGTVIPEHKPVMLINASATTGSAVQHEAPSE</sequence>
<protein>
    <submittedName>
        <fullName evidence="1">Uncharacterized protein</fullName>
    </submittedName>
</protein>